<evidence type="ECO:0000313" key="2">
    <source>
        <dbReference type="EMBL" id="OXA46085.1"/>
    </source>
</evidence>
<reference evidence="2 3" key="1">
    <citation type="submission" date="2015-12" db="EMBL/GenBank/DDBJ databases">
        <title>The genome of Folsomia candida.</title>
        <authorList>
            <person name="Faddeeva A."/>
            <person name="Derks M.F."/>
            <person name="Anvar Y."/>
            <person name="Smit S."/>
            <person name="Van Straalen N."/>
            <person name="Roelofs D."/>
        </authorList>
    </citation>
    <scope>NUCLEOTIDE SEQUENCE [LARGE SCALE GENOMIC DNA]</scope>
    <source>
        <strain evidence="2 3">VU population</strain>
        <tissue evidence="2">Whole body</tissue>
    </source>
</reference>
<accession>A0A226DKM2</accession>
<dbReference type="Gene3D" id="3.40.50.410">
    <property type="entry name" value="von Willebrand factor, type A domain"/>
    <property type="match status" value="1"/>
</dbReference>
<dbReference type="Proteomes" id="UP000198287">
    <property type="component" value="Unassembled WGS sequence"/>
</dbReference>
<name>A0A226DKM2_FOLCA</name>
<keyword evidence="1" id="KW-0732">Signal</keyword>
<feature type="chain" id="PRO_5012895100" evidence="1">
    <location>
        <begin position="21"/>
        <end position="563"/>
    </location>
</feature>
<dbReference type="SUPFAM" id="SSF53300">
    <property type="entry name" value="vWA-like"/>
    <property type="match status" value="1"/>
</dbReference>
<keyword evidence="3" id="KW-1185">Reference proteome</keyword>
<proteinExistence type="predicted"/>
<evidence type="ECO:0000256" key="1">
    <source>
        <dbReference type="SAM" id="SignalP"/>
    </source>
</evidence>
<dbReference type="AlphaFoldDB" id="A0A226DKM2"/>
<feature type="signal peptide" evidence="1">
    <location>
        <begin position="1"/>
        <end position="20"/>
    </location>
</feature>
<evidence type="ECO:0000313" key="3">
    <source>
        <dbReference type="Proteomes" id="UP000198287"/>
    </source>
</evidence>
<comment type="caution">
    <text evidence="2">The sequence shown here is derived from an EMBL/GenBank/DDBJ whole genome shotgun (WGS) entry which is preliminary data.</text>
</comment>
<gene>
    <name evidence="2" type="ORF">Fcan01_19316</name>
</gene>
<sequence length="563" mass="64802">MRHYFRFVLALFFYTMPAGSSWIELIDRKNAPRSTGFQVLDTDQYPALHRNRDSNVSNIEQVSNPNVDRQLVPAQSQELDNLNRFGDEDEVSCRSEEHAKIVFVFDGKYPFYSRNPDRVHSEFYIQLAQNNRQTLLIDNMYDLFHHISIGVTSYSDWKTTNEDLLYCYKFKHQKLNPGLLYTEIYPDNAFPQNGTEGWDSVLNAVLYTAMDGNMDWGNGKKVVIFVSNKKWKWEGDSNNHKGPEYQLPSITKDMMGDNRNKFCDYKPISKKLFFDLTENYKIIGLLTPKGSDPANNFFNNPPKNKENYKMLRISGTDTDGAKSIETVLFPALRKYLCTCKVVYEFALVVDATMTFIEPIIRKLSRENKNSKFHLTTFADYPTEENGNLNGSFCYKYVMTTSNVDDFLDAIKSIDSTFGGHDEDESSLTALLYTATEPKINWTLGSTPHTNKVVKLIAIATDAYYKSHDNIPENAGPEYNYPVPNGYADCTYGPPKLRTLFDLLRKEKIYLIRFIYGYYTSNDWDKEFDKNTYHGWSSNSEGDEKAIKTLGEGIDAHAHFICNP</sequence>
<dbReference type="GO" id="GO:0032991">
    <property type="term" value="C:protein-containing complex"/>
    <property type="evidence" value="ECO:0007669"/>
    <property type="project" value="UniProtKB-ARBA"/>
</dbReference>
<organism evidence="2 3">
    <name type="scientific">Folsomia candida</name>
    <name type="common">Springtail</name>
    <dbReference type="NCBI Taxonomy" id="158441"/>
    <lineage>
        <taxon>Eukaryota</taxon>
        <taxon>Metazoa</taxon>
        <taxon>Ecdysozoa</taxon>
        <taxon>Arthropoda</taxon>
        <taxon>Hexapoda</taxon>
        <taxon>Collembola</taxon>
        <taxon>Entomobryomorpha</taxon>
        <taxon>Isotomoidea</taxon>
        <taxon>Isotomidae</taxon>
        <taxon>Proisotominae</taxon>
        <taxon>Folsomia</taxon>
    </lineage>
</organism>
<protein>
    <submittedName>
        <fullName evidence="2">Uncharacterized protein</fullName>
    </submittedName>
</protein>
<dbReference type="InterPro" id="IPR036465">
    <property type="entry name" value="vWFA_dom_sf"/>
</dbReference>
<dbReference type="EMBL" id="LNIX01000016">
    <property type="protein sequence ID" value="OXA46085.1"/>
    <property type="molecule type" value="Genomic_DNA"/>
</dbReference>